<sequence>MKAGSSKIAAVLLLVYVILLMYWMFLGFGRTWDFSAPYRYNLHPLRTIHSYIRSADILPFSVWGVNLLGNVAVFIPVGALLAVMMRRRLRLLHMLAGFLPALLLLELLQMLLRAGSFDVDDVLLNAAGACLGWILAARVFSGKRQRQT</sequence>
<gene>
    <name evidence="3" type="ORF">ACE3NQ_27215</name>
</gene>
<feature type="transmembrane region" description="Helical" evidence="1">
    <location>
        <begin position="122"/>
        <end position="140"/>
    </location>
</feature>
<protein>
    <submittedName>
        <fullName evidence="3">VanZ family protein</fullName>
    </submittedName>
</protein>
<feature type="transmembrane region" description="Helical" evidence="1">
    <location>
        <begin position="91"/>
        <end position="110"/>
    </location>
</feature>
<dbReference type="PANTHER" id="PTHR36834:SF1">
    <property type="entry name" value="INTEGRAL MEMBRANE PROTEIN"/>
    <property type="match status" value="1"/>
</dbReference>
<keyword evidence="4" id="KW-1185">Reference proteome</keyword>
<evidence type="ECO:0000256" key="1">
    <source>
        <dbReference type="SAM" id="Phobius"/>
    </source>
</evidence>
<dbReference type="InterPro" id="IPR006976">
    <property type="entry name" value="VanZ-like"/>
</dbReference>
<keyword evidence="1" id="KW-1133">Transmembrane helix</keyword>
<feature type="transmembrane region" description="Helical" evidence="1">
    <location>
        <begin position="7"/>
        <end position="25"/>
    </location>
</feature>
<dbReference type="RefSeq" id="WP_375528273.1">
    <property type="nucleotide sequence ID" value="NZ_JBHILM010000044.1"/>
</dbReference>
<dbReference type="PANTHER" id="PTHR36834">
    <property type="entry name" value="MEMBRANE PROTEIN-RELATED"/>
    <property type="match status" value="1"/>
</dbReference>
<evidence type="ECO:0000313" key="4">
    <source>
        <dbReference type="Proteomes" id="UP001580407"/>
    </source>
</evidence>
<reference evidence="3 4" key="1">
    <citation type="submission" date="2024-09" db="EMBL/GenBank/DDBJ databases">
        <authorList>
            <person name="Ruan L."/>
        </authorList>
    </citation>
    <scope>NUCLEOTIDE SEQUENCE [LARGE SCALE GENOMIC DNA]</scope>
    <source>
        <strain evidence="3 4">D33</strain>
    </source>
</reference>
<dbReference type="InterPro" id="IPR053150">
    <property type="entry name" value="Teicoplanin_resist-assoc"/>
</dbReference>
<accession>A0ABV5BFV9</accession>
<dbReference type="EMBL" id="JBHILM010000044">
    <property type="protein sequence ID" value="MFB5684602.1"/>
    <property type="molecule type" value="Genomic_DNA"/>
</dbReference>
<feature type="transmembrane region" description="Helical" evidence="1">
    <location>
        <begin position="60"/>
        <end position="84"/>
    </location>
</feature>
<dbReference type="Proteomes" id="UP001580407">
    <property type="component" value="Unassembled WGS sequence"/>
</dbReference>
<proteinExistence type="predicted"/>
<dbReference type="Pfam" id="PF04892">
    <property type="entry name" value="VanZ"/>
    <property type="match status" value="1"/>
</dbReference>
<evidence type="ECO:0000259" key="2">
    <source>
        <dbReference type="Pfam" id="PF04892"/>
    </source>
</evidence>
<name>A0ABV5BFV9_9BACL</name>
<keyword evidence="1" id="KW-0812">Transmembrane</keyword>
<comment type="caution">
    <text evidence="3">The sequence shown here is derived from an EMBL/GenBank/DDBJ whole genome shotgun (WGS) entry which is preliminary data.</text>
</comment>
<organism evidence="3 4">
    <name type="scientific">Paenibacillus terreus</name>
    <dbReference type="NCBI Taxonomy" id="1387834"/>
    <lineage>
        <taxon>Bacteria</taxon>
        <taxon>Bacillati</taxon>
        <taxon>Bacillota</taxon>
        <taxon>Bacilli</taxon>
        <taxon>Bacillales</taxon>
        <taxon>Paenibacillaceae</taxon>
        <taxon>Paenibacillus</taxon>
    </lineage>
</organism>
<evidence type="ECO:0000313" key="3">
    <source>
        <dbReference type="EMBL" id="MFB5684602.1"/>
    </source>
</evidence>
<keyword evidence="1" id="KW-0472">Membrane</keyword>
<feature type="domain" description="VanZ-like" evidence="2">
    <location>
        <begin position="14"/>
        <end position="137"/>
    </location>
</feature>